<dbReference type="AlphaFoldDB" id="Q1YPN9"/>
<dbReference type="Gene3D" id="3.30.2020.30">
    <property type="match status" value="1"/>
</dbReference>
<comment type="caution">
    <text evidence="4">The sequence shown here is derived from an EMBL/GenBank/DDBJ whole genome shotgun (WGS) entry which is preliminary data.</text>
</comment>
<dbReference type="STRING" id="314287.GB2207_00680"/>
<protein>
    <submittedName>
        <fullName evidence="4">1-(5-phosphoribosyl)-5</fullName>
    </submittedName>
</protein>
<organism evidence="4 5">
    <name type="scientific">gamma proteobacterium HTCC2207</name>
    <dbReference type="NCBI Taxonomy" id="314287"/>
    <lineage>
        <taxon>Bacteria</taxon>
        <taxon>Pseudomonadati</taxon>
        <taxon>Pseudomonadota</taxon>
        <taxon>Gammaproteobacteria</taxon>
        <taxon>Cellvibrionales</taxon>
        <taxon>Porticoccaceae</taxon>
        <taxon>SAR92 clade</taxon>
    </lineage>
</organism>
<dbReference type="OrthoDB" id="9794178at2"/>
<keyword evidence="5" id="KW-1185">Reference proteome</keyword>
<evidence type="ECO:0000313" key="5">
    <source>
        <dbReference type="Proteomes" id="UP000005555"/>
    </source>
</evidence>
<keyword evidence="2" id="KW-0408">Iron</keyword>
<reference evidence="4 5" key="1">
    <citation type="submission" date="2006-03" db="EMBL/GenBank/DDBJ databases">
        <authorList>
            <person name="Giovannoni S.J."/>
            <person name="Cho J.-C."/>
            <person name="Ferriera S."/>
            <person name="Johnson J."/>
            <person name="Kravitz S."/>
            <person name="Halpern A."/>
            <person name="Remington K."/>
            <person name="Beeson K."/>
            <person name="Tran B."/>
            <person name="Rogers Y.-H."/>
            <person name="Friedman R."/>
            <person name="Venter J.C."/>
        </authorList>
    </citation>
    <scope>NUCLEOTIDE SEQUENCE [LARGE SCALE GENOMIC DNA]</scope>
    <source>
        <strain evidence="4 5">HTCC2207</strain>
    </source>
</reference>
<evidence type="ECO:0000256" key="2">
    <source>
        <dbReference type="ARBA" id="ARBA00023004"/>
    </source>
</evidence>
<evidence type="ECO:0000259" key="3">
    <source>
        <dbReference type="Pfam" id="PF06155"/>
    </source>
</evidence>
<dbReference type="EMBL" id="AAPI01000009">
    <property type="protein sequence ID" value="EAS46132.1"/>
    <property type="molecule type" value="Genomic_DNA"/>
</dbReference>
<keyword evidence="1" id="KW-0479">Metal-binding</keyword>
<evidence type="ECO:0000313" key="4">
    <source>
        <dbReference type="EMBL" id="EAS46132.1"/>
    </source>
</evidence>
<dbReference type="Proteomes" id="UP000005555">
    <property type="component" value="Unassembled WGS sequence"/>
</dbReference>
<dbReference type="PANTHER" id="PTHR35303">
    <property type="entry name" value="OS02G0197800 PROTEIN"/>
    <property type="match status" value="1"/>
</dbReference>
<dbReference type="InterPro" id="IPR038492">
    <property type="entry name" value="GBBH-like_N_sf"/>
</dbReference>
<dbReference type="HOGENOM" id="CLU_117841_0_1_6"/>
<dbReference type="PANTHER" id="PTHR35303:SF5">
    <property type="entry name" value="OS02G0197800 PROTEIN"/>
    <property type="match status" value="1"/>
</dbReference>
<dbReference type="eggNOG" id="COG3536">
    <property type="taxonomic scope" value="Bacteria"/>
</dbReference>
<proteinExistence type="predicted"/>
<dbReference type="GO" id="GO:0046872">
    <property type="term" value="F:metal ion binding"/>
    <property type="evidence" value="ECO:0007669"/>
    <property type="project" value="UniProtKB-KW"/>
</dbReference>
<sequence>MNHDHSHNLNSTVPRRISVNQTKDCLSIDYTGDVRHQLPAEYLRVLSPSAEVRGHGKGQEVLQFGKRLVTIDKISQSGNYAIQIFFNDGHDSGIFTWDYLYDLGANYDSHWAIYLETLNQAGQSRDADTQVVKLV</sequence>
<evidence type="ECO:0000256" key="1">
    <source>
        <dbReference type="ARBA" id="ARBA00022723"/>
    </source>
</evidence>
<accession>Q1YPN9</accession>
<gene>
    <name evidence="4" type="ORF">GB2207_00680</name>
</gene>
<feature type="domain" description="Gamma-butyrobetaine hydroxylase-like N-terminal" evidence="3">
    <location>
        <begin position="18"/>
        <end position="101"/>
    </location>
</feature>
<name>Q1YPN9_9GAMM</name>
<dbReference type="InterPro" id="IPR010376">
    <property type="entry name" value="GBBH-like_N"/>
</dbReference>
<dbReference type="Pfam" id="PF06155">
    <property type="entry name" value="GBBH-like_N"/>
    <property type="match status" value="1"/>
</dbReference>